<keyword evidence="1" id="KW-1133">Transmembrane helix</keyword>
<evidence type="ECO:0000256" key="1">
    <source>
        <dbReference type="SAM" id="Phobius"/>
    </source>
</evidence>
<evidence type="ECO:0000259" key="2">
    <source>
        <dbReference type="Pfam" id="PF20016"/>
    </source>
</evidence>
<sequence>MKIMLCHFGYIIHTVRKWGTTLMSKVCLAFKKAAKEGLAIALGFISVIYTIVPDSIFSHFHFSLSDLLNGHLCLDANNWDVLFSRTIVLFGTVALCVFFCSVRLLLRKSITIKGNGYTIEVEYGDILKQANCKRVINFDECFTATVGNNVGDIKATSLCGQYLKQNSMLDIAKLINESSIKPEERKSCYKQRDRYKSGTIIQNGDDLLMAFAPLDKDGRGRFTSLKEYVDCLFTMWNELDKYYGQKDVCLTILGSGITRIGEGTDMILTQQQLLDTIIWSYILSPHKIKNPCKLKIICRKFDGFSLNAINVRA</sequence>
<keyword evidence="1" id="KW-0472">Membrane</keyword>
<feature type="transmembrane region" description="Helical" evidence="1">
    <location>
        <begin position="82"/>
        <end position="106"/>
    </location>
</feature>
<feature type="transmembrane region" description="Helical" evidence="1">
    <location>
        <begin position="38"/>
        <end position="62"/>
    </location>
</feature>
<feature type="domain" description="Thoeris protein ThsA Macro" evidence="2">
    <location>
        <begin position="119"/>
        <end position="299"/>
    </location>
</feature>
<accession>A0A939B5G4</accession>
<reference evidence="3 4" key="1">
    <citation type="journal article" date="2021" name="Sci. Rep.">
        <title>The distribution of antibiotic resistance genes in chicken gut microbiota commensals.</title>
        <authorList>
            <person name="Juricova H."/>
            <person name="Matiasovicova J."/>
            <person name="Kubasova T."/>
            <person name="Cejkova D."/>
            <person name="Rychlik I."/>
        </authorList>
    </citation>
    <scope>NUCLEOTIDE SEQUENCE [LARGE SCALE GENOMIC DNA]</scope>
    <source>
        <strain evidence="3 4">An819</strain>
    </source>
</reference>
<dbReference type="Pfam" id="PF20016">
    <property type="entry name" value="ThsA_Macro"/>
    <property type="match status" value="1"/>
</dbReference>
<name>A0A939B5G4_9BACT</name>
<dbReference type="EMBL" id="JACJJL010000021">
    <property type="protein sequence ID" value="MBM6662409.1"/>
    <property type="molecule type" value="Genomic_DNA"/>
</dbReference>
<evidence type="ECO:0000313" key="3">
    <source>
        <dbReference type="EMBL" id="MBM6662409.1"/>
    </source>
</evidence>
<comment type="caution">
    <text evidence="3">The sequence shown here is derived from an EMBL/GenBank/DDBJ whole genome shotgun (WGS) entry which is preliminary data.</text>
</comment>
<dbReference type="InterPro" id="IPR045535">
    <property type="entry name" value="ThsA_Macro"/>
</dbReference>
<keyword evidence="1" id="KW-0812">Transmembrane</keyword>
<protein>
    <recommendedName>
        <fullName evidence="2">Thoeris protein ThsA Macro domain-containing protein</fullName>
    </recommendedName>
</protein>
<dbReference type="RefSeq" id="WP_205110796.1">
    <property type="nucleotide sequence ID" value="NZ_JACJJL010000021.1"/>
</dbReference>
<dbReference type="AlphaFoldDB" id="A0A939B5G4"/>
<gene>
    <name evidence="3" type="ORF">H6B30_11715</name>
</gene>
<evidence type="ECO:0000313" key="4">
    <source>
        <dbReference type="Proteomes" id="UP000764045"/>
    </source>
</evidence>
<keyword evidence="4" id="KW-1185">Reference proteome</keyword>
<proteinExistence type="predicted"/>
<organism evidence="3 4">
    <name type="scientific">Marseilla massiliensis</name>
    <dbReference type="NCBI Taxonomy" id="1841864"/>
    <lineage>
        <taxon>Bacteria</taxon>
        <taxon>Pseudomonadati</taxon>
        <taxon>Bacteroidota</taxon>
        <taxon>Bacteroidia</taxon>
        <taxon>Bacteroidales</taxon>
        <taxon>Prevotellaceae</taxon>
        <taxon>Marseilla</taxon>
    </lineage>
</organism>
<dbReference type="Proteomes" id="UP000764045">
    <property type="component" value="Unassembled WGS sequence"/>
</dbReference>